<dbReference type="InterPro" id="IPR014729">
    <property type="entry name" value="Rossmann-like_a/b/a_fold"/>
</dbReference>
<dbReference type="SUPFAM" id="SSF52402">
    <property type="entry name" value="Adenine nucleotide alpha hydrolases-like"/>
    <property type="match status" value="2"/>
</dbReference>
<dbReference type="PRINTS" id="PR01438">
    <property type="entry name" value="UNVRSLSTRESS"/>
</dbReference>
<gene>
    <name evidence="3" type="primary">uspA_2</name>
    <name evidence="3" type="ORF">AAE02nite_23790</name>
</gene>
<name>A0A512AYC2_9BACT</name>
<protein>
    <submittedName>
        <fullName evidence="3">Universal stress protein UspA</fullName>
    </submittedName>
</protein>
<evidence type="ECO:0000256" key="1">
    <source>
        <dbReference type="ARBA" id="ARBA00008791"/>
    </source>
</evidence>
<dbReference type="PANTHER" id="PTHR46268:SF6">
    <property type="entry name" value="UNIVERSAL STRESS PROTEIN UP12"/>
    <property type="match status" value="1"/>
</dbReference>
<evidence type="ECO:0000259" key="2">
    <source>
        <dbReference type="Pfam" id="PF00582"/>
    </source>
</evidence>
<accession>A0A512AYC2</accession>
<feature type="domain" description="UspA" evidence="2">
    <location>
        <begin position="149"/>
        <end position="271"/>
    </location>
</feature>
<dbReference type="AlphaFoldDB" id="A0A512AYC2"/>
<dbReference type="Proteomes" id="UP000321532">
    <property type="component" value="Unassembled WGS sequence"/>
</dbReference>
<dbReference type="PANTHER" id="PTHR46268">
    <property type="entry name" value="STRESS RESPONSE PROTEIN NHAX"/>
    <property type="match status" value="1"/>
</dbReference>
<evidence type="ECO:0000313" key="3">
    <source>
        <dbReference type="EMBL" id="GEO04715.1"/>
    </source>
</evidence>
<reference evidence="3 4" key="1">
    <citation type="submission" date="2019-07" db="EMBL/GenBank/DDBJ databases">
        <title>Whole genome shotgun sequence of Adhaeribacter aerolatus NBRC 106133.</title>
        <authorList>
            <person name="Hosoyama A."/>
            <person name="Uohara A."/>
            <person name="Ohji S."/>
            <person name="Ichikawa N."/>
        </authorList>
    </citation>
    <scope>NUCLEOTIDE SEQUENCE [LARGE SCALE GENOMIC DNA]</scope>
    <source>
        <strain evidence="3 4">NBRC 106133</strain>
    </source>
</reference>
<dbReference type="Pfam" id="PF00582">
    <property type="entry name" value="Usp"/>
    <property type="match status" value="2"/>
</dbReference>
<dbReference type="InterPro" id="IPR006015">
    <property type="entry name" value="Universal_stress_UspA"/>
</dbReference>
<organism evidence="3 4">
    <name type="scientific">Adhaeribacter aerolatus</name>
    <dbReference type="NCBI Taxonomy" id="670289"/>
    <lineage>
        <taxon>Bacteria</taxon>
        <taxon>Pseudomonadati</taxon>
        <taxon>Bacteroidota</taxon>
        <taxon>Cytophagia</taxon>
        <taxon>Cytophagales</taxon>
        <taxon>Hymenobacteraceae</taxon>
        <taxon>Adhaeribacter</taxon>
    </lineage>
</organism>
<evidence type="ECO:0000313" key="4">
    <source>
        <dbReference type="Proteomes" id="UP000321532"/>
    </source>
</evidence>
<comment type="similarity">
    <text evidence="1">Belongs to the universal stress protein A family.</text>
</comment>
<proteinExistence type="inferred from homology"/>
<dbReference type="Gene3D" id="3.40.50.620">
    <property type="entry name" value="HUPs"/>
    <property type="match status" value="2"/>
</dbReference>
<comment type="caution">
    <text evidence="3">The sequence shown here is derived from an EMBL/GenBank/DDBJ whole genome shotgun (WGS) entry which is preliminary data.</text>
</comment>
<dbReference type="CDD" id="cd00293">
    <property type="entry name" value="USP-like"/>
    <property type="match status" value="1"/>
</dbReference>
<keyword evidence="4" id="KW-1185">Reference proteome</keyword>
<dbReference type="InterPro" id="IPR006016">
    <property type="entry name" value="UspA"/>
</dbReference>
<dbReference type="RefSeq" id="WP_170252590.1">
    <property type="nucleotide sequence ID" value="NZ_BJYS01000017.1"/>
</dbReference>
<sequence>MKKILVPTDFSENAVTAANYAACLAKESGACLILLHTETNQVAIAESTLVMDPDPTTISGCKLKLEEQAQQIQAEYLLNQPIETLYRTGSLSLVLNQEIKNNQVDLVVMGTRGTTNFLGKLIGTNTAAFIKTAVCPVLVIPPKTAYGQIKRIGYAADFQSDERFFLHQLFQISEPLQAEVYVVNIKSERQLKTVTDDQVLYYIQKEFPESNLHINQIRENDVVKGLQLFAEQNDIQILAIAMQDRNFLEDFFHKSVSRQLALEAQVPVLALPIHPYTGQPKLNHQTFW</sequence>
<feature type="domain" description="UspA" evidence="2">
    <location>
        <begin position="1"/>
        <end position="141"/>
    </location>
</feature>
<dbReference type="EMBL" id="BJYS01000017">
    <property type="protein sequence ID" value="GEO04715.1"/>
    <property type="molecule type" value="Genomic_DNA"/>
</dbReference>